<evidence type="ECO:0000256" key="1">
    <source>
        <dbReference type="SAM" id="MobiDB-lite"/>
    </source>
</evidence>
<feature type="region of interest" description="Disordered" evidence="1">
    <location>
        <begin position="1"/>
        <end position="27"/>
    </location>
</feature>
<gene>
    <name evidence="2" type="ORF">QQF64_036112</name>
</gene>
<evidence type="ECO:0000313" key="3">
    <source>
        <dbReference type="Proteomes" id="UP001558613"/>
    </source>
</evidence>
<dbReference type="SUPFAM" id="SSF52540">
    <property type="entry name" value="P-loop containing nucleoside triphosphate hydrolases"/>
    <property type="match status" value="1"/>
</dbReference>
<organism evidence="2 3">
    <name type="scientific">Cirrhinus molitorella</name>
    <name type="common">mud carp</name>
    <dbReference type="NCBI Taxonomy" id="172907"/>
    <lineage>
        <taxon>Eukaryota</taxon>
        <taxon>Metazoa</taxon>
        <taxon>Chordata</taxon>
        <taxon>Craniata</taxon>
        <taxon>Vertebrata</taxon>
        <taxon>Euteleostomi</taxon>
        <taxon>Actinopterygii</taxon>
        <taxon>Neopterygii</taxon>
        <taxon>Teleostei</taxon>
        <taxon>Ostariophysi</taxon>
        <taxon>Cypriniformes</taxon>
        <taxon>Cyprinidae</taxon>
        <taxon>Labeoninae</taxon>
        <taxon>Labeonini</taxon>
        <taxon>Cirrhinus</taxon>
    </lineage>
</organism>
<keyword evidence="3" id="KW-1185">Reference proteome</keyword>
<evidence type="ECO:0008006" key="4">
    <source>
        <dbReference type="Google" id="ProtNLM"/>
    </source>
</evidence>
<protein>
    <recommendedName>
        <fullName evidence="4">ATP-dependent DNA helicase</fullName>
    </recommendedName>
</protein>
<dbReference type="PANTHER" id="PTHR47642">
    <property type="entry name" value="ATP-DEPENDENT DNA HELICASE"/>
    <property type="match status" value="1"/>
</dbReference>
<proteinExistence type="predicted"/>
<dbReference type="PANTHER" id="PTHR47642:SF5">
    <property type="entry name" value="ATP-DEPENDENT DNA HELICASE"/>
    <property type="match status" value="1"/>
</dbReference>
<dbReference type="InterPro" id="IPR051055">
    <property type="entry name" value="PIF1_helicase"/>
</dbReference>
<reference evidence="2 3" key="1">
    <citation type="submission" date="2023-09" db="EMBL/GenBank/DDBJ databases">
        <authorList>
            <person name="Wang M."/>
        </authorList>
    </citation>
    <scope>NUCLEOTIDE SEQUENCE [LARGE SCALE GENOMIC DNA]</scope>
    <source>
        <strain evidence="2">GT-2023</strain>
        <tissue evidence="2">Liver</tissue>
    </source>
</reference>
<name>A0ABR3NHT0_9TELE</name>
<dbReference type="Gene3D" id="3.40.50.300">
    <property type="entry name" value="P-loop containing nucleotide triphosphate hydrolases"/>
    <property type="match status" value="1"/>
</dbReference>
<comment type="caution">
    <text evidence="2">The sequence shown here is derived from an EMBL/GenBank/DDBJ whole genome shotgun (WGS) entry which is preliminary data.</text>
</comment>
<accession>A0ABR3NHT0</accession>
<sequence length="235" mass="26673">MYPSNHPGYPSNRPRYPSNPLPTAPAENAWTAFAPEIDIDRLECIAEQKDLNPEEDEQDDVPEYQILHEDGDGVVPQIEAPQMTAEFVRKMFRSLNEMQAAIFYTVRQWCQKHVWGHNPEQFFYFVSGGAGCGKSHVIKCIHTEATKILRRLPRLREEGDLSVPTVLLSEFTGTAAFNISGKTLHSILKLPRSLKPPYQGLGNSLDEVRAALCAMRYNKEVQKTPRPYRPFTLTS</sequence>
<dbReference type="EMBL" id="JAYMGO010000004">
    <property type="protein sequence ID" value="KAL1276489.1"/>
    <property type="molecule type" value="Genomic_DNA"/>
</dbReference>
<dbReference type="InterPro" id="IPR027417">
    <property type="entry name" value="P-loop_NTPase"/>
</dbReference>
<evidence type="ECO:0000313" key="2">
    <source>
        <dbReference type="EMBL" id="KAL1276489.1"/>
    </source>
</evidence>
<dbReference type="Proteomes" id="UP001558613">
    <property type="component" value="Unassembled WGS sequence"/>
</dbReference>